<accession>A0A6U1KQ41</accession>
<organism evidence="3">
    <name type="scientific">Tetraselmis chuii</name>
    <dbReference type="NCBI Taxonomy" id="63592"/>
    <lineage>
        <taxon>Eukaryota</taxon>
        <taxon>Viridiplantae</taxon>
        <taxon>Chlorophyta</taxon>
        <taxon>core chlorophytes</taxon>
        <taxon>Chlorodendrophyceae</taxon>
        <taxon>Chlorodendrales</taxon>
        <taxon>Chlorodendraceae</taxon>
        <taxon>Tetraselmis</taxon>
    </lineage>
</organism>
<evidence type="ECO:0000313" key="3">
    <source>
        <dbReference type="EMBL" id="CAD9221001.1"/>
    </source>
</evidence>
<proteinExistence type="predicted"/>
<evidence type="ECO:0000256" key="2">
    <source>
        <dbReference type="SAM" id="Phobius"/>
    </source>
</evidence>
<keyword evidence="2" id="KW-1133">Transmembrane helix</keyword>
<keyword evidence="2" id="KW-0472">Membrane</keyword>
<evidence type="ECO:0000256" key="1">
    <source>
        <dbReference type="SAM" id="MobiDB-lite"/>
    </source>
</evidence>
<feature type="region of interest" description="Disordered" evidence="1">
    <location>
        <begin position="183"/>
        <end position="230"/>
    </location>
</feature>
<dbReference type="AlphaFoldDB" id="A0A6U1KQ41"/>
<gene>
    <name evidence="3" type="ORF">TCHU04912_LOCUS20365</name>
    <name evidence="4" type="ORF">TCHU04912_LOCUS20366</name>
</gene>
<sequence>MERHGSSDDLPVSELSAASAERLLVSGDAERAATVAEMVLRSGRRRPLARNELDAALAVLLQAHWKLGSFGNLEPLLTELVGGVQELPIASLLLWASIGCEAGEVERVGAALQLRLRLVSSGKQSLSAEDLTATVRMYSLEVLGKEGGDPLGAKEWAKQWHTGMGDAEYKKLLQDLEALAVSGASPKPSTPEIQESEALAEGERPGGAEAGAAADENRGAGGGGKDGGSCESWRSWGRQLLTDAHEALPVGLREMEPHQLAAGAVACGAVAFALYVERKQIYGRLRRARVALFGA</sequence>
<feature type="transmembrane region" description="Helical" evidence="2">
    <location>
        <begin position="260"/>
        <end position="277"/>
    </location>
</feature>
<dbReference type="EMBL" id="HBGG01039550">
    <property type="protein sequence ID" value="CAD9221001.1"/>
    <property type="molecule type" value="Transcribed_RNA"/>
</dbReference>
<dbReference type="EMBL" id="HBGG01039551">
    <property type="protein sequence ID" value="CAD9221003.1"/>
    <property type="molecule type" value="Transcribed_RNA"/>
</dbReference>
<keyword evidence="2" id="KW-0812">Transmembrane</keyword>
<reference evidence="3" key="1">
    <citation type="submission" date="2021-01" db="EMBL/GenBank/DDBJ databases">
        <authorList>
            <person name="Corre E."/>
            <person name="Pelletier E."/>
            <person name="Niang G."/>
            <person name="Scheremetjew M."/>
            <person name="Finn R."/>
            <person name="Kale V."/>
            <person name="Holt S."/>
            <person name="Cochrane G."/>
            <person name="Meng A."/>
            <person name="Brown T."/>
            <person name="Cohen L."/>
        </authorList>
    </citation>
    <scope>NUCLEOTIDE SEQUENCE</scope>
    <source>
        <strain evidence="3">PLY429</strain>
    </source>
</reference>
<protein>
    <submittedName>
        <fullName evidence="3">Uncharacterized protein</fullName>
    </submittedName>
</protein>
<evidence type="ECO:0000313" key="4">
    <source>
        <dbReference type="EMBL" id="CAD9221003.1"/>
    </source>
</evidence>
<name>A0A6U1KQ41_9CHLO</name>